<dbReference type="SUPFAM" id="SSF54001">
    <property type="entry name" value="Cysteine proteinases"/>
    <property type="match status" value="1"/>
</dbReference>
<evidence type="ECO:0000313" key="4">
    <source>
        <dbReference type="Proteomes" id="UP001550535"/>
    </source>
</evidence>
<organism evidence="3 4">
    <name type="scientific">Nocardia niwae</name>
    <dbReference type="NCBI Taxonomy" id="626084"/>
    <lineage>
        <taxon>Bacteria</taxon>
        <taxon>Bacillati</taxon>
        <taxon>Actinomycetota</taxon>
        <taxon>Actinomycetes</taxon>
        <taxon>Mycobacteriales</taxon>
        <taxon>Nocardiaceae</taxon>
        <taxon>Nocardia</taxon>
    </lineage>
</organism>
<dbReference type="Proteomes" id="UP001550535">
    <property type="component" value="Unassembled WGS sequence"/>
</dbReference>
<sequence length="297" mass="30179">MIGRLLTLVLMPIWVWVVLGGAGVLLVLMMGLVLVIGGASSAIASDLHYQCDSAVGPDPSQTVTPSRATTAARPTMRSAPVGGAATAPTTNPYAELTIAPDDTHASDWQRACTTAMRYAPRQDPPLLTSNSGIGADCARELALAQLTASAARNGSGSRGGAEEFARSVIYQASAAQTTGRCSTADAAVAQSSAAGGAGQPSGAGRRACGQLDGSSAVVVLPNTIAAQGACGHRVDLAAVSPGDLVFWNYRNNAPTQVGIAVSDTRLVTTDATTGEFVELTIPSTNDVRVKRVLGSGM</sequence>
<proteinExistence type="predicted"/>
<protein>
    <submittedName>
        <fullName evidence="3">Uncharacterized protein</fullName>
    </submittedName>
</protein>
<evidence type="ECO:0000256" key="2">
    <source>
        <dbReference type="SAM" id="Phobius"/>
    </source>
</evidence>
<evidence type="ECO:0000256" key="1">
    <source>
        <dbReference type="SAM" id="MobiDB-lite"/>
    </source>
</evidence>
<dbReference type="Gene3D" id="3.90.1720.10">
    <property type="entry name" value="endopeptidase domain like (from Nostoc punctiforme)"/>
    <property type="match status" value="1"/>
</dbReference>
<gene>
    <name evidence="3" type="ORF">ABZ507_10985</name>
</gene>
<keyword evidence="2" id="KW-1133">Transmembrane helix</keyword>
<keyword evidence="2" id="KW-0472">Membrane</keyword>
<dbReference type="RefSeq" id="WP_063025085.1">
    <property type="nucleotide sequence ID" value="NZ_JBEYBR010000021.1"/>
</dbReference>
<comment type="caution">
    <text evidence="3">The sequence shown here is derived from an EMBL/GenBank/DDBJ whole genome shotgun (WGS) entry which is preliminary data.</text>
</comment>
<accession>A0ABV2X8W6</accession>
<feature type="transmembrane region" description="Helical" evidence="2">
    <location>
        <begin position="13"/>
        <end position="36"/>
    </location>
</feature>
<feature type="compositionally biased region" description="Low complexity" evidence="1">
    <location>
        <begin position="64"/>
        <end position="86"/>
    </location>
</feature>
<feature type="region of interest" description="Disordered" evidence="1">
    <location>
        <begin position="55"/>
        <end position="86"/>
    </location>
</feature>
<reference evidence="3 4" key="1">
    <citation type="submission" date="2024-06" db="EMBL/GenBank/DDBJ databases">
        <title>The Natural Products Discovery Center: Release of the First 8490 Sequenced Strains for Exploring Actinobacteria Biosynthetic Diversity.</title>
        <authorList>
            <person name="Kalkreuter E."/>
            <person name="Kautsar S.A."/>
            <person name="Yang D."/>
            <person name="Bader C.D."/>
            <person name="Teijaro C.N."/>
            <person name="Fluegel L."/>
            <person name="Davis C.M."/>
            <person name="Simpson J.R."/>
            <person name="Lauterbach L."/>
            <person name="Steele A.D."/>
            <person name="Gui C."/>
            <person name="Meng S."/>
            <person name="Li G."/>
            <person name="Viehrig K."/>
            <person name="Ye F."/>
            <person name="Su P."/>
            <person name="Kiefer A.F."/>
            <person name="Nichols A."/>
            <person name="Cepeda A.J."/>
            <person name="Yan W."/>
            <person name="Fan B."/>
            <person name="Jiang Y."/>
            <person name="Adhikari A."/>
            <person name="Zheng C.-J."/>
            <person name="Schuster L."/>
            <person name="Cowan T.M."/>
            <person name="Smanski M.J."/>
            <person name="Chevrette M.G."/>
            <person name="De Carvalho L.P.S."/>
            <person name="Shen B."/>
        </authorList>
    </citation>
    <scope>NUCLEOTIDE SEQUENCE [LARGE SCALE GENOMIC DNA]</scope>
    <source>
        <strain evidence="3 4">NPDC019434</strain>
    </source>
</reference>
<keyword evidence="4" id="KW-1185">Reference proteome</keyword>
<keyword evidence="2" id="KW-0812">Transmembrane</keyword>
<dbReference type="InterPro" id="IPR038765">
    <property type="entry name" value="Papain-like_cys_pep_sf"/>
</dbReference>
<dbReference type="EMBL" id="JBEYBR010000021">
    <property type="protein sequence ID" value="MEU2122343.1"/>
    <property type="molecule type" value="Genomic_DNA"/>
</dbReference>
<name>A0ABV2X8W6_9NOCA</name>
<evidence type="ECO:0000313" key="3">
    <source>
        <dbReference type="EMBL" id="MEU2122343.1"/>
    </source>
</evidence>